<dbReference type="AlphaFoldDB" id="A0A2I4CHD6"/>
<dbReference type="FunCoup" id="A0A2I4CHD6">
    <property type="interactions" value="351"/>
</dbReference>
<dbReference type="Proteomes" id="UP000192220">
    <property type="component" value="Unplaced"/>
</dbReference>
<evidence type="ECO:0000256" key="3">
    <source>
        <dbReference type="ARBA" id="ARBA00022729"/>
    </source>
</evidence>
<keyword evidence="8" id="KW-0628">Postsynaptic cell membrane</keyword>
<dbReference type="OrthoDB" id="9935471at2759"/>
<dbReference type="InParanoid" id="A0A2I4CHD6"/>
<evidence type="ECO:0000256" key="15">
    <source>
        <dbReference type="SAM" id="SignalP"/>
    </source>
</evidence>
<evidence type="ECO:0000256" key="8">
    <source>
        <dbReference type="ARBA" id="ARBA00023257"/>
    </source>
</evidence>
<keyword evidence="1" id="KW-1003">Cell membrane</keyword>
<evidence type="ECO:0000256" key="1">
    <source>
        <dbReference type="ARBA" id="ARBA00022475"/>
    </source>
</evidence>
<organism evidence="17 18">
    <name type="scientific">Austrofundulus limnaeus</name>
    <name type="common">Annual killifish</name>
    <dbReference type="NCBI Taxonomy" id="52670"/>
    <lineage>
        <taxon>Eukaryota</taxon>
        <taxon>Metazoa</taxon>
        <taxon>Chordata</taxon>
        <taxon>Craniata</taxon>
        <taxon>Vertebrata</taxon>
        <taxon>Euteleostomi</taxon>
        <taxon>Actinopterygii</taxon>
        <taxon>Neopterygii</taxon>
        <taxon>Teleostei</taxon>
        <taxon>Neoteleostei</taxon>
        <taxon>Acanthomorphata</taxon>
        <taxon>Ovalentaria</taxon>
        <taxon>Atherinomorphae</taxon>
        <taxon>Cyprinodontiformes</taxon>
        <taxon>Rivulidae</taxon>
        <taxon>Austrofundulus</taxon>
    </lineage>
</organism>
<sequence length="377" mass="42190">MRGAELLLGYFLVKVLVCDAEGELDQSADDFVFVGFNESAEGESVSTESPHTEDKCRGYYDVMGQWDPPFVCRTGNYLYCCGTCGFRFCCAFKSSRLDQTTCKNYDTPPWMMTGRPPPKVDVASESAKDKTNLIVYIICGVVAIMALIGIFTKLGLEKTHRPNRENMSRALAHVIRHPPSEHADDIGLSQHYENIQTRLSLDSFSNNQMNNMSPSSTLLSQPYPASPYEQTPIISPYEQASIKDLNKYTMLKAVAETANGQSNRAQALEMMTKGSLPMEGVDMEPEPRNPYSPPRQRSMKQKGHNFKSPRSHSSQSLYYSSNSVPSPGGLRSWQSKDTLGHRHGQTKLGLMEKELHNAHYMPPQPYFVTNSKTEVTV</sequence>
<reference evidence="18" key="1">
    <citation type="submission" date="2025-08" db="UniProtKB">
        <authorList>
            <consortium name="RefSeq"/>
        </authorList>
    </citation>
    <scope>IDENTIFICATION</scope>
    <source>
        <strain evidence="18">Quisiro</strain>
        <tissue evidence="18">Liver</tissue>
    </source>
</reference>
<dbReference type="Pfam" id="PF13908">
    <property type="entry name" value="Shisa_N"/>
    <property type="match status" value="1"/>
</dbReference>
<feature type="signal peptide" evidence="15">
    <location>
        <begin position="1"/>
        <end position="20"/>
    </location>
</feature>
<dbReference type="GO" id="GO:0032591">
    <property type="term" value="C:dendritic spine membrane"/>
    <property type="evidence" value="ECO:0007669"/>
    <property type="project" value="UniProtKB-SubCell"/>
</dbReference>
<evidence type="ECO:0000256" key="6">
    <source>
        <dbReference type="ARBA" id="ARBA00023136"/>
    </source>
</evidence>
<protein>
    <submittedName>
        <fullName evidence="18">Protein shisa-9B</fullName>
    </submittedName>
</protein>
<comment type="function">
    <text evidence="11">Regulator of short-term neuronal synaptic plasticity in the dentate gyrus. Associates with AMPA receptors (ionotropic glutamate receptors) in synaptic spines and promotes AMPA receptor desensitization at excitatory synapses.</text>
</comment>
<comment type="similarity">
    <text evidence="12">Belongs to the shisa family. SHISA9 subfamily.</text>
</comment>
<dbReference type="GO" id="GO:0032281">
    <property type="term" value="C:AMPA glutamate receptor complex"/>
    <property type="evidence" value="ECO:0007669"/>
    <property type="project" value="TreeGrafter"/>
</dbReference>
<dbReference type="KEGG" id="alim:106528710"/>
<keyword evidence="9" id="KW-0966">Cell projection</keyword>
<keyword evidence="4 14" id="KW-1133">Transmembrane helix</keyword>
<evidence type="ECO:0000259" key="16">
    <source>
        <dbReference type="Pfam" id="PF13908"/>
    </source>
</evidence>
<evidence type="ECO:0000256" key="2">
    <source>
        <dbReference type="ARBA" id="ARBA00022692"/>
    </source>
</evidence>
<evidence type="ECO:0000256" key="13">
    <source>
        <dbReference type="SAM" id="MobiDB-lite"/>
    </source>
</evidence>
<dbReference type="GO" id="GO:0045211">
    <property type="term" value="C:postsynaptic membrane"/>
    <property type="evidence" value="ECO:0007669"/>
    <property type="project" value="TreeGrafter"/>
</dbReference>
<evidence type="ECO:0000256" key="9">
    <source>
        <dbReference type="ARBA" id="ARBA00023273"/>
    </source>
</evidence>
<dbReference type="PANTHER" id="PTHR31774">
    <property type="entry name" value="PROTEIN SHISA-9-RELATED"/>
    <property type="match status" value="1"/>
</dbReference>
<feature type="domain" description="Shisa N-terminal" evidence="16">
    <location>
        <begin position="54"/>
        <end position="104"/>
    </location>
</feature>
<dbReference type="InterPro" id="IPR026910">
    <property type="entry name" value="Shisa"/>
</dbReference>
<evidence type="ECO:0000256" key="7">
    <source>
        <dbReference type="ARBA" id="ARBA00023180"/>
    </source>
</evidence>
<keyword evidence="6 14" id="KW-0472">Membrane</keyword>
<evidence type="ECO:0000256" key="14">
    <source>
        <dbReference type="SAM" id="Phobius"/>
    </source>
</evidence>
<evidence type="ECO:0000256" key="5">
    <source>
        <dbReference type="ARBA" id="ARBA00023018"/>
    </source>
</evidence>
<keyword evidence="3 15" id="KW-0732">Signal</keyword>
<proteinExistence type="inferred from homology"/>
<keyword evidence="17" id="KW-1185">Reference proteome</keyword>
<feature type="chain" id="PRO_5014132630" evidence="15">
    <location>
        <begin position="21"/>
        <end position="377"/>
    </location>
</feature>
<keyword evidence="7" id="KW-0325">Glycoprotein</keyword>
<keyword evidence="2 14" id="KW-0812">Transmembrane</keyword>
<evidence type="ECO:0000256" key="12">
    <source>
        <dbReference type="ARBA" id="ARBA00038448"/>
    </source>
</evidence>
<evidence type="ECO:0000256" key="4">
    <source>
        <dbReference type="ARBA" id="ARBA00022989"/>
    </source>
</evidence>
<evidence type="ECO:0000256" key="10">
    <source>
        <dbReference type="ARBA" id="ARBA00029429"/>
    </source>
</evidence>
<evidence type="ECO:0000313" key="18">
    <source>
        <dbReference type="RefSeq" id="XP_013879406.1"/>
    </source>
</evidence>
<feature type="region of interest" description="Disordered" evidence="13">
    <location>
        <begin position="277"/>
        <end position="343"/>
    </location>
</feature>
<dbReference type="GO" id="GO:0048172">
    <property type="term" value="P:regulation of short-term neuronal synaptic plasticity"/>
    <property type="evidence" value="ECO:0007669"/>
    <property type="project" value="TreeGrafter"/>
</dbReference>
<dbReference type="InterPro" id="IPR053891">
    <property type="entry name" value="Shisa_N"/>
</dbReference>
<gene>
    <name evidence="18" type="primary">shisa9b</name>
</gene>
<dbReference type="GO" id="GO:0014069">
    <property type="term" value="C:postsynaptic density"/>
    <property type="evidence" value="ECO:0007669"/>
    <property type="project" value="TreeGrafter"/>
</dbReference>
<dbReference type="RefSeq" id="XP_013879406.1">
    <property type="nucleotide sequence ID" value="XM_014023952.1"/>
</dbReference>
<evidence type="ECO:0000256" key="11">
    <source>
        <dbReference type="ARBA" id="ARBA00037492"/>
    </source>
</evidence>
<evidence type="ECO:0000313" key="17">
    <source>
        <dbReference type="Proteomes" id="UP000192220"/>
    </source>
</evidence>
<name>A0A2I4CHD6_AUSLI</name>
<feature type="compositionally biased region" description="Low complexity" evidence="13">
    <location>
        <begin position="311"/>
        <end position="327"/>
    </location>
</feature>
<feature type="compositionally biased region" description="Basic residues" evidence="13">
    <location>
        <begin position="297"/>
        <end position="310"/>
    </location>
</feature>
<dbReference type="CTD" id="566015"/>
<dbReference type="PANTHER" id="PTHR31774:SF1">
    <property type="entry name" value="PROTEIN SHISA-9"/>
    <property type="match status" value="1"/>
</dbReference>
<keyword evidence="5" id="KW-0770">Synapse</keyword>
<comment type="subcellular location">
    <subcellularLocation>
        <location evidence="10">Cell projection</location>
        <location evidence="10">Dendritic spine membrane</location>
        <topology evidence="10">Single-pass type I membrane protein</topology>
    </subcellularLocation>
</comment>
<feature type="transmembrane region" description="Helical" evidence="14">
    <location>
        <begin position="133"/>
        <end position="156"/>
    </location>
</feature>
<accession>A0A2I4CHD6</accession>